<dbReference type="OrthoDB" id="3939900at2759"/>
<dbReference type="InterPro" id="IPR001810">
    <property type="entry name" value="F-box_dom"/>
</dbReference>
<keyword evidence="3" id="KW-1185">Reference proteome</keyword>
<dbReference type="Proteomes" id="UP000799770">
    <property type="component" value="Unassembled WGS sequence"/>
</dbReference>
<reference evidence="2" key="1">
    <citation type="journal article" date="2020" name="Stud. Mycol.">
        <title>101 Dothideomycetes genomes: a test case for predicting lifestyles and emergence of pathogens.</title>
        <authorList>
            <person name="Haridas S."/>
            <person name="Albert R."/>
            <person name="Binder M."/>
            <person name="Bloem J."/>
            <person name="Labutti K."/>
            <person name="Salamov A."/>
            <person name="Andreopoulos B."/>
            <person name="Baker S."/>
            <person name="Barry K."/>
            <person name="Bills G."/>
            <person name="Bluhm B."/>
            <person name="Cannon C."/>
            <person name="Castanera R."/>
            <person name="Culley D."/>
            <person name="Daum C."/>
            <person name="Ezra D."/>
            <person name="Gonzalez J."/>
            <person name="Henrissat B."/>
            <person name="Kuo A."/>
            <person name="Liang C."/>
            <person name="Lipzen A."/>
            <person name="Lutzoni F."/>
            <person name="Magnuson J."/>
            <person name="Mondo S."/>
            <person name="Nolan M."/>
            <person name="Ohm R."/>
            <person name="Pangilinan J."/>
            <person name="Park H.-J."/>
            <person name="Ramirez L."/>
            <person name="Alfaro M."/>
            <person name="Sun H."/>
            <person name="Tritt A."/>
            <person name="Yoshinaga Y."/>
            <person name="Zwiers L.-H."/>
            <person name="Turgeon B."/>
            <person name="Goodwin S."/>
            <person name="Spatafora J."/>
            <person name="Crous P."/>
            <person name="Grigoriev I."/>
        </authorList>
    </citation>
    <scope>NUCLEOTIDE SEQUENCE</scope>
    <source>
        <strain evidence="2">CBS 627.86</strain>
    </source>
</reference>
<sequence>MAKSTPKLLTLPPELLVEIADYLPVDGIVAFQLSQRYLNSLIKGTPKLSRNRPLTDCAGRAIRTYLKPPSANNPPRLRCIVCRNYYPIAQFDASDSAACLSVPQFTTTTESLKEILEVPGRICSWHVGRFVRLRHTGPGGRNEWVSCIRQLCVHCGEIKGWVPCSCECESCGTRTLWTYTRYLNNNKECKTYKFWRRNEASTDSVKDSLPGSLFVRETVCEDGK</sequence>
<evidence type="ECO:0000313" key="2">
    <source>
        <dbReference type="EMBL" id="KAF2112638.1"/>
    </source>
</evidence>
<protein>
    <recommendedName>
        <fullName evidence="1">F-box domain-containing protein</fullName>
    </recommendedName>
</protein>
<feature type="domain" description="F-box" evidence="1">
    <location>
        <begin position="5"/>
        <end position="51"/>
    </location>
</feature>
<name>A0A6A5Z2M2_9PLEO</name>
<evidence type="ECO:0000313" key="3">
    <source>
        <dbReference type="Proteomes" id="UP000799770"/>
    </source>
</evidence>
<organism evidence="2 3">
    <name type="scientific">Lophiotrema nucula</name>
    <dbReference type="NCBI Taxonomy" id="690887"/>
    <lineage>
        <taxon>Eukaryota</taxon>
        <taxon>Fungi</taxon>
        <taxon>Dikarya</taxon>
        <taxon>Ascomycota</taxon>
        <taxon>Pezizomycotina</taxon>
        <taxon>Dothideomycetes</taxon>
        <taxon>Pleosporomycetidae</taxon>
        <taxon>Pleosporales</taxon>
        <taxon>Lophiotremataceae</taxon>
        <taxon>Lophiotrema</taxon>
    </lineage>
</organism>
<evidence type="ECO:0000259" key="1">
    <source>
        <dbReference type="PROSITE" id="PS50181"/>
    </source>
</evidence>
<dbReference type="EMBL" id="ML977330">
    <property type="protein sequence ID" value="KAF2112638.1"/>
    <property type="molecule type" value="Genomic_DNA"/>
</dbReference>
<proteinExistence type="predicted"/>
<accession>A0A6A5Z2M2</accession>
<gene>
    <name evidence="2" type="ORF">BDV96DRAFT_153970</name>
</gene>
<dbReference type="PROSITE" id="PS50181">
    <property type="entry name" value="FBOX"/>
    <property type="match status" value="1"/>
</dbReference>
<dbReference type="AlphaFoldDB" id="A0A6A5Z2M2"/>